<reference evidence="2" key="1">
    <citation type="submission" date="2023-08" db="EMBL/GenBank/DDBJ databases">
        <authorList>
            <person name="Audoor S."/>
            <person name="Bilcke G."/>
        </authorList>
    </citation>
    <scope>NUCLEOTIDE SEQUENCE</scope>
</reference>
<keyword evidence="1" id="KW-0812">Transmembrane</keyword>
<dbReference type="AlphaFoldDB" id="A0AAD2CL92"/>
<sequence length="136" mass="15459">MLQRNESVNKLDVQAIIALALDLTTIVLLIMAVKQMEAFAMETLAMAIDNLALVSLILATRIKDSRMMEIVIHQDLQTIIKEDQVATTKTCVVLEIKLRTTDLQETLSEAVFKIIIMLNRISIKKWDALFRMELSQ</sequence>
<accession>A0AAD2CL92</accession>
<feature type="transmembrane region" description="Helical" evidence="1">
    <location>
        <begin position="12"/>
        <end position="33"/>
    </location>
</feature>
<evidence type="ECO:0000313" key="2">
    <source>
        <dbReference type="EMBL" id="CAJ1938385.1"/>
    </source>
</evidence>
<proteinExistence type="predicted"/>
<evidence type="ECO:0000256" key="1">
    <source>
        <dbReference type="SAM" id="Phobius"/>
    </source>
</evidence>
<feature type="transmembrane region" description="Helical" evidence="1">
    <location>
        <begin position="39"/>
        <end position="59"/>
    </location>
</feature>
<evidence type="ECO:0000313" key="3">
    <source>
        <dbReference type="Proteomes" id="UP001295423"/>
    </source>
</evidence>
<dbReference type="EMBL" id="CAKOGP040000713">
    <property type="protein sequence ID" value="CAJ1938385.1"/>
    <property type="molecule type" value="Genomic_DNA"/>
</dbReference>
<dbReference type="Proteomes" id="UP001295423">
    <property type="component" value="Unassembled WGS sequence"/>
</dbReference>
<organism evidence="2 3">
    <name type="scientific">Cylindrotheca closterium</name>
    <dbReference type="NCBI Taxonomy" id="2856"/>
    <lineage>
        <taxon>Eukaryota</taxon>
        <taxon>Sar</taxon>
        <taxon>Stramenopiles</taxon>
        <taxon>Ochrophyta</taxon>
        <taxon>Bacillariophyta</taxon>
        <taxon>Bacillariophyceae</taxon>
        <taxon>Bacillariophycidae</taxon>
        <taxon>Bacillariales</taxon>
        <taxon>Bacillariaceae</taxon>
        <taxon>Cylindrotheca</taxon>
    </lineage>
</organism>
<keyword evidence="1" id="KW-1133">Transmembrane helix</keyword>
<keyword evidence="3" id="KW-1185">Reference proteome</keyword>
<gene>
    <name evidence="2" type="ORF">CYCCA115_LOCUS6106</name>
</gene>
<name>A0AAD2CL92_9STRA</name>
<comment type="caution">
    <text evidence="2">The sequence shown here is derived from an EMBL/GenBank/DDBJ whole genome shotgun (WGS) entry which is preliminary data.</text>
</comment>
<protein>
    <submittedName>
        <fullName evidence="2">Uncharacterized protein</fullName>
    </submittedName>
</protein>
<keyword evidence="1" id="KW-0472">Membrane</keyword>